<evidence type="ECO:0000313" key="1">
    <source>
        <dbReference type="EMBL" id="BAC37519.1"/>
    </source>
</evidence>
<reference evidence="1" key="4">
    <citation type="journal article" date="2001" name="Nature">
        <title>Functional annotation of a full-length mouse cDNA collection.</title>
        <authorList>
            <consortium name="The RIKEN Genome Exploration Research Group Phase II Team and the FANTOM Consortium"/>
        </authorList>
    </citation>
    <scope>NUCLEOTIDE SEQUENCE</scope>
    <source>
        <strain evidence="1">C57BL/6J</strain>
        <tissue evidence="1">Diencephalon</tissue>
    </source>
</reference>
<dbReference type="EMBL" id="AK079061">
    <property type="protein sequence ID" value="BAC37519.1"/>
    <property type="molecule type" value="mRNA"/>
</dbReference>
<reference evidence="1" key="2">
    <citation type="journal article" date="2000" name="Genome Res.">
        <title>Normalization and subtraction of cap-trapper-selected cDNAs to prepare full-length cDNA libraries for rapid discovery of new genes.</title>
        <authorList>
            <person name="Carninci P."/>
            <person name="Shibata Y."/>
            <person name="Hayatsu N."/>
            <person name="Sugahara Y."/>
            <person name="Shibata K."/>
            <person name="Itoh M."/>
            <person name="Konno H."/>
            <person name="Okazaki Y."/>
            <person name="Muramatsu M."/>
            <person name="Hayashizaki Y."/>
        </authorList>
    </citation>
    <scope>NUCLEOTIDE SEQUENCE</scope>
    <source>
        <strain evidence="1">C57BL/6J</strain>
        <tissue evidence="1">Diencephalon</tissue>
    </source>
</reference>
<dbReference type="AlphaFoldDB" id="Q8C599"/>
<reference evidence="1" key="1">
    <citation type="journal article" date="1999" name="Methods Enzymol.">
        <title>High-efficiency full-length cDNA cloning.</title>
        <authorList>
            <person name="Carninci P."/>
            <person name="Hayashizaki Y."/>
        </authorList>
    </citation>
    <scope>NUCLEOTIDE SEQUENCE</scope>
    <source>
        <strain evidence="1">C57BL/6J</strain>
        <tissue evidence="1">Diencephalon</tissue>
    </source>
</reference>
<sequence length="155" mass="17152">MAPGPPKCCMNRFLRGSLLPPLMGKDYPSPSPFPGLWPCATAQVFAQFADPKVLHFSCPPLQVGPVTLPLLLCCVGGPRRKGKRRAGMVALRGPQHRCQVWVLLSTHPLPAKSDKCHFFLSDLLWPLRHVLFLTPSWNWLSSSKNQVLGPHCPPT</sequence>
<gene>
    <name evidence="2" type="primary">Celsr2</name>
</gene>
<reference evidence="1" key="3">
    <citation type="journal article" date="2000" name="Genome Res.">
        <title>RIKEN integrated sequence analysis (RISA) system--384-format sequencing pipeline with 384 multicapillary sequencer.</title>
        <authorList>
            <person name="Shibata K."/>
            <person name="Itoh M."/>
            <person name="Aizawa K."/>
            <person name="Nagaoka S."/>
            <person name="Sasaki N."/>
            <person name="Carninci P."/>
            <person name="Konno H."/>
            <person name="Akiyama J."/>
            <person name="Nishi K."/>
            <person name="Kitsunai T."/>
            <person name="Tashiro H."/>
            <person name="Itoh M."/>
            <person name="Sumi N."/>
            <person name="Ishii Y."/>
            <person name="Nakamura S."/>
            <person name="Hazama M."/>
            <person name="Nishine T."/>
            <person name="Harada A."/>
            <person name="Yamamoto R."/>
            <person name="Matsumoto H."/>
            <person name="Sakaguchi S."/>
            <person name="Ikegami T."/>
            <person name="Kashiwagi K."/>
            <person name="Fujiwake S."/>
            <person name="Inoue K."/>
            <person name="Togawa Y."/>
            <person name="Izawa M."/>
            <person name="Ohara E."/>
            <person name="Watahiki M."/>
            <person name="Yoneda Y."/>
            <person name="Ishikawa T."/>
            <person name="Ozawa K."/>
            <person name="Tanaka T."/>
            <person name="Matsuura S."/>
            <person name="Kawai J."/>
            <person name="Okazaki Y."/>
            <person name="Muramatsu M."/>
            <person name="Inoue Y."/>
            <person name="Kira A."/>
            <person name="Hayashizaki Y."/>
        </authorList>
    </citation>
    <scope>NUCLEOTIDE SEQUENCE</scope>
    <source>
        <strain evidence="1">C57BL/6J</strain>
        <tissue evidence="1">Diencephalon</tissue>
    </source>
</reference>
<reference evidence="1" key="6">
    <citation type="submission" date="2002-04" db="EMBL/GenBank/DDBJ databases">
        <authorList>
            <person name="Adachi J."/>
            <person name="Aizawa K."/>
            <person name="Akimura T."/>
            <person name="Arakawa T."/>
            <person name="Bono H."/>
            <person name="Carninci P."/>
            <person name="Fukuda S."/>
            <person name="Furuno M."/>
            <person name="Hanagaki T."/>
            <person name="Hara A."/>
            <person name="Hashizume W."/>
            <person name="Hayashida K."/>
            <person name="Hayatsu N."/>
            <person name="Hiramoto K."/>
            <person name="Hiraoka T."/>
            <person name="Hirozane T."/>
            <person name="Hori F."/>
            <person name="Imotani K."/>
            <person name="Ishii Y."/>
            <person name="Itoh M."/>
            <person name="Kagawa I."/>
            <person name="Kasukawa T."/>
            <person name="Katoh H."/>
            <person name="Kawai J."/>
            <person name="Kojima Y."/>
            <person name="Kondo S."/>
            <person name="Konno H."/>
            <person name="Kouda M."/>
            <person name="Koya S."/>
            <person name="Kurihara C."/>
            <person name="Matsuyama T."/>
            <person name="Miyazaki A."/>
            <person name="Murata M."/>
            <person name="Nakamura M."/>
            <person name="Nishi K."/>
            <person name="Nomura K."/>
            <person name="Numazaki R."/>
            <person name="Ohno M."/>
            <person name="Ohsato N."/>
            <person name="Okazaki Y."/>
            <person name="Saito R."/>
            <person name="Saitoh H."/>
            <person name="Sakai C."/>
            <person name="Sakai K."/>
            <person name="Sakazume N."/>
            <person name="Sano H."/>
            <person name="Sasaki D."/>
            <person name="Shibata K."/>
            <person name="Shinagawa A."/>
            <person name="Shiraki T."/>
            <person name="Sogabe Y."/>
            <person name="Tagami M."/>
            <person name="Tagawa A."/>
            <person name="Takahashi F."/>
            <person name="Takaku-Akahira S."/>
            <person name="Takeda Y."/>
            <person name="Tanaka T."/>
            <person name="Tomaru A."/>
            <person name="Toya T."/>
            <person name="Yasunishi A."/>
            <person name="Muramatsu M."/>
            <person name="Hayashizaki Y."/>
        </authorList>
    </citation>
    <scope>NUCLEOTIDE SEQUENCE</scope>
    <source>
        <strain evidence="1">C57BL/6J</strain>
        <tissue evidence="1">Diencephalon</tissue>
    </source>
</reference>
<reference evidence="1" key="5">
    <citation type="journal article" date="2002" name="Nature">
        <title>Analysis of the mouse transcriptome based on functional annotation of 60,770 full-length cDNAs.</title>
        <authorList>
            <consortium name="The FANTOM Consortium and the RIKEN Genome Exploration Research Group Phase I and II Team"/>
        </authorList>
    </citation>
    <scope>NUCLEOTIDE SEQUENCE</scope>
    <source>
        <strain evidence="1">C57BL/6J</strain>
        <tissue evidence="1">Diencephalon</tissue>
    </source>
</reference>
<dbReference type="MGI" id="MGI:1858235">
    <property type="gene designation" value="Celsr2"/>
</dbReference>
<name>Q8C599_MOUSE</name>
<reference evidence="1" key="8">
    <citation type="journal article" date="2005" name="Science">
        <title>Antisense Transcription in the Mammalian Transcriptome.</title>
        <authorList>
            <consortium name="RIKEN Genome Exploration Research Group and Genome Science Group (Genome Network Project Core Group) and the FANTOM Consortium"/>
        </authorList>
    </citation>
    <scope>NUCLEOTIDE SEQUENCE</scope>
    <source>
        <strain evidence="1">C57BL/6J</strain>
        <tissue evidence="1">Diencephalon</tissue>
    </source>
</reference>
<proteinExistence type="evidence at transcript level"/>
<accession>Q8C599</accession>
<protein>
    <submittedName>
        <fullName evidence="1">Uncharacterized protein</fullName>
    </submittedName>
</protein>
<evidence type="ECO:0000313" key="2">
    <source>
        <dbReference type="MGI" id="MGI:1858235"/>
    </source>
</evidence>
<dbReference type="AGR" id="MGI:1858235"/>
<reference evidence="1" key="7">
    <citation type="journal article" date="2005" name="Science">
        <title>The Transcriptional Landscape of the Mammalian Genome.</title>
        <authorList>
            <consortium name="The FANTOM Consortium"/>
            <consortium name="Riken Genome Exploration Research Group and Genome Science Group (Genome Network Project Core Group)"/>
        </authorList>
    </citation>
    <scope>NUCLEOTIDE SEQUENCE</scope>
    <source>
        <strain evidence="1">C57BL/6J</strain>
        <tissue evidence="1">Diencephalon</tissue>
    </source>
</reference>
<organism evidence="1">
    <name type="scientific">Mus musculus</name>
    <name type="common">Mouse</name>
    <dbReference type="NCBI Taxonomy" id="10090"/>
    <lineage>
        <taxon>Eukaryota</taxon>
        <taxon>Metazoa</taxon>
        <taxon>Chordata</taxon>
        <taxon>Craniata</taxon>
        <taxon>Vertebrata</taxon>
        <taxon>Euteleostomi</taxon>
        <taxon>Mammalia</taxon>
        <taxon>Eutheria</taxon>
        <taxon>Euarchontoglires</taxon>
        <taxon>Glires</taxon>
        <taxon>Rodentia</taxon>
        <taxon>Myomorpha</taxon>
        <taxon>Muroidea</taxon>
        <taxon>Muridae</taxon>
        <taxon>Murinae</taxon>
        <taxon>Mus</taxon>
        <taxon>Mus</taxon>
    </lineage>
</organism>